<organism evidence="1 2">
    <name type="scientific">Camellia lanceoleosa</name>
    <dbReference type="NCBI Taxonomy" id="1840588"/>
    <lineage>
        <taxon>Eukaryota</taxon>
        <taxon>Viridiplantae</taxon>
        <taxon>Streptophyta</taxon>
        <taxon>Embryophyta</taxon>
        <taxon>Tracheophyta</taxon>
        <taxon>Spermatophyta</taxon>
        <taxon>Magnoliopsida</taxon>
        <taxon>eudicotyledons</taxon>
        <taxon>Gunneridae</taxon>
        <taxon>Pentapetalae</taxon>
        <taxon>asterids</taxon>
        <taxon>Ericales</taxon>
        <taxon>Theaceae</taxon>
        <taxon>Camellia</taxon>
    </lineage>
</organism>
<evidence type="ECO:0000313" key="2">
    <source>
        <dbReference type="Proteomes" id="UP001060215"/>
    </source>
</evidence>
<dbReference type="EMBL" id="CM045767">
    <property type="protein sequence ID" value="KAI7998990.1"/>
    <property type="molecule type" value="Genomic_DNA"/>
</dbReference>
<protein>
    <submittedName>
        <fullName evidence="1">Uncharacterized protein</fullName>
    </submittedName>
</protein>
<comment type="caution">
    <text evidence="1">The sequence shown here is derived from an EMBL/GenBank/DDBJ whole genome shotgun (WGS) entry which is preliminary data.</text>
</comment>
<keyword evidence="2" id="KW-1185">Reference proteome</keyword>
<proteinExistence type="predicted"/>
<name>A0ACC0GD65_9ERIC</name>
<evidence type="ECO:0000313" key="1">
    <source>
        <dbReference type="EMBL" id="KAI7998990.1"/>
    </source>
</evidence>
<accession>A0ACC0GD65</accession>
<gene>
    <name evidence="1" type="ORF">LOK49_LG10G00816</name>
</gene>
<dbReference type="Proteomes" id="UP001060215">
    <property type="component" value="Chromosome 10"/>
</dbReference>
<reference evidence="1 2" key="1">
    <citation type="journal article" date="2022" name="Plant J.">
        <title>Chromosome-level genome of Camellia lanceoleosa provides a valuable resource for understanding genome evolution and self-incompatibility.</title>
        <authorList>
            <person name="Gong W."/>
            <person name="Xiao S."/>
            <person name="Wang L."/>
            <person name="Liao Z."/>
            <person name="Chang Y."/>
            <person name="Mo W."/>
            <person name="Hu G."/>
            <person name="Li W."/>
            <person name="Zhao G."/>
            <person name="Zhu H."/>
            <person name="Hu X."/>
            <person name="Ji K."/>
            <person name="Xiang X."/>
            <person name="Song Q."/>
            <person name="Yuan D."/>
            <person name="Jin S."/>
            <person name="Zhang L."/>
        </authorList>
    </citation>
    <scope>NUCLEOTIDE SEQUENCE [LARGE SCALE GENOMIC DNA]</scope>
    <source>
        <strain evidence="1">SQ_2022a</strain>
    </source>
</reference>
<sequence length="142" mass="15912">MRQETCINKAFNHSPEIPVAKNTCFPPLPQPTNAALLQLTQHCCICYPNLRAAGPPFRCRPQQPTEPKRQQSLYSSIVHHRELHLLSVAHLHQNRAKPPNISPSASQQQDSINSASAPNLIRKQQPHNAKLMPKLAARQTPQ</sequence>